<accession>A0A1I2F529</accession>
<evidence type="ECO:0000256" key="4">
    <source>
        <dbReference type="PROSITE-ProRule" id="PRU01091"/>
    </source>
</evidence>
<dbReference type="InterPro" id="IPR001867">
    <property type="entry name" value="OmpR/PhoB-type_DNA-bd"/>
</dbReference>
<dbReference type="SMART" id="SM00862">
    <property type="entry name" value="Trans_reg_C"/>
    <property type="match status" value="1"/>
</dbReference>
<evidence type="ECO:0000256" key="2">
    <source>
        <dbReference type="ARBA" id="ARBA00023012"/>
    </source>
</evidence>
<keyword evidence="2" id="KW-0902">Two-component regulatory system</keyword>
<protein>
    <submittedName>
        <fullName evidence="7">Predicted ATPase</fullName>
    </submittedName>
</protein>
<dbReference type="GO" id="GO:0000160">
    <property type="term" value="P:phosphorelay signal transduction system"/>
    <property type="evidence" value="ECO:0007669"/>
    <property type="project" value="UniProtKB-KW"/>
</dbReference>
<dbReference type="PANTHER" id="PTHR47691">
    <property type="entry name" value="REGULATOR-RELATED"/>
    <property type="match status" value="1"/>
</dbReference>
<dbReference type="SUPFAM" id="SSF52540">
    <property type="entry name" value="P-loop containing nucleoside triphosphate hydrolases"/>
    <property type="match status" value="1"/>
</dbReference>
<evidence type="ECO:0000256" key="3">
    <source>
        <dbReference type="ARBA" id="ARBA00023125"/>
    </source>
</evidence>
<feature type="compositionally biased region" description="Low complexity" evidence="5">
    <location>
        <begin position="289"/>
        <end position="314"/>
    </location>
</feature>
<dbReference type="SUPFAM" id="SSF46894">
    <property type="entry name" value="C-terminal effector domain of the bipartite response regulators"/>
    <property type="match status" value="1"/>
</dbReference>
<dbReference type="Pfam" id="PF13401">
    <property type="entry name" value="AAA_22"/>
    <property type="match status" value="1"/>
</dbReference>
<dbReference type="Proteomes" id="UP000199323">
    <property type="component" value="Unassembled WGS sequence"/>
</dbReference>
<keyword evidence="3 4" id="KW-0238">DNA-binding</keyword>
<dbReference type="InterPro" id="IPR027417">
    <property type="entry name" value="P-loop_NTPase"/>
</dbReference>
<feature type="compositionally biased region" description="Low complexity" evidence="5">
    <location>
        <begin position="266"/>
        <end position="278"/>
    </location>
</feature>
<dbReference type="GO" id="GO:0003677">
    <property type="term" value="F:DNA binding"/>
    <property type="evidence" value="ECO:0007669"/>
    <property type="project" value="UniProtKB-UniRule"/>
</dbReference>
<feature type="DNA-binding region" description="OmpR/PhoB-type" evidence="4">
    <location>
        <begin position="1"/>
        <end position="87"/>
    </location>
</feature>
<dbReference type="InterPro" id="IPR011990">
    <property type="entry name" value="TPR-like_helical_dom_sf"/>
</dbReference>
<dbReference type="InterPro" id="IPR049945">
    <property type="entry name" value="AAA_22"/>
</dbReference>
<dbReference type="STRING" id="380248.SAMN05216251_107140"/>
<dbReference type="SUPFAM" id="SSF48452">
    <property type="entry name" value="TPR-like"/>
    <property type="match status" value="2"/>
</dbReference>
<evidence type="ECO:0000313" key="8">
    <source>
        <dbReference type="Proteomes" id="UP000199323"/>
    </source>
</evidence>
<dbReference type="Gene3D" id="1.10.10.10">
    <property type="entry name" value="Winged helix-like DNA-binding domain superfamily/Winged helix DNA-binding domain"/>
    <property type="match status" value="1"/>
</dbReference>
<dbReference type="GO" id="GO:0006355">
    <property type="term" value="P:regulation of DNA-templated transcription"/>
    <property type="evidence" value="ECO:0007669"/>
    <property type="project" value="InterPro"/>
</dbReference>
<evidence type="ECO:0000313" key="7">
    <source>
        <dbReference type="EMBL" id="SFE99736.1"/>
    </source>
</evidence>
<dbReference type="CDD" id="cd15831">
    <property type="entry name" value="BTAD"/>
    <property type="match status" value="1"/>
</dbReference>
<reference evidence="7 8" key="1">
    <citation type="submission" date="2016-10" db="EMBL/GenBank/DDBJ databases">
        <authorList>
            <person name="de Groot N.N."/>
        </authorList>
    </citation>
    <scope>NUCLEOTIDE SEQUENCE [LARGE SCALE GENOMIC DNA]</scope>
    <source>
        <strain evidence="7 8">CGMCC 4.3510</strain>
    </source>
</reference>
<feature type="region of interest" description="Disordered" evidence="5">
    <location>
        <begin position="233"/>
        <end position="317"/>
    </location>
</feature>
<keyword evidence="8" id="KW-1185">Reference proteome</keyword>
<evidence type="ECO:0000259" key="6">
    <source>
        <dbReference type="PROSITE" id="PS51755"/>
    </source>
</evidence>
<dbReference type="InterPro" id="IPR005158">
    <property type="entry name" value="BTAD"/>
</dbReference>
<sequence length="1190" mass="126916">MILGTTQALRDDGTPATLAGGRLRALLTALALRPGRVVTADALIDDVWDGDPPAGATGALQALIGRLRRALGHDAVGSVEGGYRLEAAPDDVDLYRFERLAEEGARALADGDPVKAAGLLGDALALWRGPALADLPDRGTAAVRSEALRRDAQRLRLTAELDLGRSGAVLPELAELAAAHPLDEPLRALHIRALRAAGRTADALAAYESVRRDLADQLGADPSPELRALHAELLNPGPLPGDSWPPAGPARGRGPGPGSREGRTPGGRTQNGRPSAGRGTSGRSGQGRDGAAPAADGSGHGAAAHPGGSRSAPGNGRVRLTSFVGREAELAAVRGDLERARLVTITGPGGTGKTRLSQETGDLVGGRWKDGVWYAELAPVSDPRTLPEAVISSLGLRETLLHAGGATEAALAVETKSKDPARQLADYCASRSLLLVLDNCEHVIDAAAALAEQLLAACPDVSVLATSREPLGVPGELVRPLDPLPDPTALRLLADRGAAARPGFSTEEDPVACAELCRRLDGLPLAIELAAARLRSLSPRQLADRLDDRFRLLTGGSRTLLPRQQTLRAVVDWSWDLLEPAERILLRRLAVFRGGWTLEAVEAVCADPSPAPPPGTPGAVPGPDRIDPLDAAALLSSLVDKSLVLAEVTDDGVRHRMLETIAEYAAERLDGSGERPAVERRHLTYFREYVRTADPMLRGGGGAGQLVWLERLEREHENLRAALRRAVELGDEQEALILVLSCSWFWEIRNYLSERRHWPKAVAALGPDPFAAPPALEPLDRGPLDDPPPLEGERLLEARRWVRIEDMASFEGESEWWQDPHLVAVGEALIATYPPHLPQSARFPGIMRPYGAFFSGDFERLHELMNQTVGSCRAHNRQWELAFALQLRAKINNDVTERLGDSLADIAESRRLFQRLGDEWGTAETLSAEAEAASNGGDWTHAAECCREGIALARKIGSHQHVPVLMVRMGEALYNAGQEEEGERLLREGVDSAELYIAAGEGAGFYGRVVLAGVLARRGALEEALGLVDEAVAVSAGGGAGVPGFIKGMLHAMRGFLIGKLGEPVTGLAMVTEGVEELIRHPLAHVITPRLAIMLAPGVVELLTDLATREDSATDGAGPRNEARARRAVLMLNANARLRPAVMPPAEKREMADAERRLRAYLTDAGFEAAYAEGDGISVEEAVALMRDVD</sequence>
<evidence type="ECO:0000256" key="5">
    <source>
        <dbReference type="SAM" id="MobiDB-lite"/>
    </source>
</evidence>
<dbReference type="Gene3D" id="3.40.50.300">
    <property type="entry name" value="P-loop containing nucleotide triphosphate hydrolases"/>
    <property type="match status" value="1"/>
</dbReference>
<dbReference type="Gene3D" id="1.25.40.10">
    <property type="entry name" value="Tetratricopeptide repeat domain"/>
    <property type="match status" value="2"/>
</dbReference>
<dbReference type="InterPro" id="IPR036388">
    <property type="entry name" value="WH-like_DNA-bd_sf"/>
</dbReference>
<dbReference type="EMBL" id="FONG01000007">
    <property type="protein sequence ID" value="SFE99736.1"/>
    <property type="molecule type" value="Genomic_DNA"/>
</dbReference>
<dbReference type="PROSITE" id="PS51755">
    <property type="entry name" value="OMPR_PHOB"/>
    <property type="match status" value="1"/>
</dbReference>
<dbReference type="PRINTS" id="PR00364">
    <property type="entry name" value="DISEASERSIST"/>
</dbReference>
<proteinExistence type="inferred from homology"/>
<dbReference type="AlphaFoldDB" id="A0A1I2F529"/>
<gene>
    <name evidence="7" type="ORF">SAMN05216251_107140</name>
</gene>
<dbReference type="SMART" id="SM01043">
    <property type="entry name" value="BTAD"/>
    <property type="match status" value="1"/>
</dbReference>
<name>A0A1I2F529_9ACTN</name>
<feature type="domain" description="OmpR/PhoB-type" evidence="6">
    <location>
        <begin position="1"/>
        <end position="87"/>
    </location>
</feature>
<dbReference type="Pfam" id="PF00486">
    <property type="entry name" value="Trans_reg_C"/>
    <property type="match status" value="1"/>
</dbReference>
<feature type="compositionally biased region" description="Gly residues" evidence="5">
    <location>
        <begin position="279"/>
        <end position="288"/>
    </location>
</feature>
<evidence type="ECO:0000256" key="1">
    <source>
        <dbReference type="ARBA" id="ARBA00005820"/>
    </source>
</evidence>
<dbReference type="PANTHER" id="PTHR47691:SF3">
    <property type="entry name" value="HTH-TYPE TRANSCRIPTIONAL REGULATOR RV0890C-RELATED"/>
    <property type="match status" value="1"/>
</dbReference>
<dbReference type="Pfam" id="PF03704">
    <property type="entry name" value="BTAD"/>
    <property type="match status" value="1"/>
</dbReference>
<organism evidence="7 8">
    <name type="scientific">Actinacidiphila alni</name>
    <dbReference type="NCBI Taxonomy" id="380248"/>
    <lineage>
        <taxon>Bacteria</taxon>
        <taxon>Bacillati</taxon>
        <taxon>Actinomycetota</taxon>
        <taxon>Actinomycetes</taxon>
        <taxon>Kitasatosporales</taxon>
        <taxon>Streptomycetaceae</taxon>
        <taxon>Actinacidiphila</taxon>
    </lineage>
</organism>
<comment type="similarity">
    <text evidence="1">Belongs to the AfsR/DnrI/RedD regulatory family.</text>
</comment>
<dbReference type="InterPro" id="IPR016032">
    <property type="entry name" value="Sig_transdc_resp-reg_C-effctor"/>
</dbReference>